<dbReference type="Proteomes" id="UP000245390">
    <property type="component" value="Unassembled WGS sequence"/>
</dbReference>
<accession>A0A316G1T7</accession>
<dbReference type="Pfam" id="PF19305">
    <property type="entry name" value="MmgE_PrpD_C"/>
    <property type="match status" value="1"/>
</dbReference>
<gene>
    <name evidence="4" type="ORF">C8D95_11127</name>
</gene>
<dbReference type="SUPFAM" id="SSF103378">
    <property type="entry name" value="2-methylcitrate dehydratase PrpD"/>
    <property type="match status" value="1"/>
</dbReference>
<dbReference type="RefSeq" id="WP_109760705.1">
    <property type="nucleotide sequence ID" value="NZ_CP034588.1"/>
</dbReference>
<dbReference type="GO" id="GO:0016829">
    <property type="term" value="F:lyase activity"/>
    <property type="evidence" value="ECO:0007669"/>
    <property type="project" value="InterPro"/>
</dbReference>
<name>A0A316G1T7_9RHOB</name>
<dbReference type="PANTHER" id="PTHR16943:SF8">
    <property type="entry name" value="2-METHYLCITRATE DEHYDRATASE"/>
    <property type="match status" value="1"/>
</dbReference>
<proteinExistence type="inferred from homology"/>
<protein>
    <submittedName>
        <fullName evidence="4">2-methylcitrate dehydratase PrpD</fullName>
    </submittedName>
</protein>
<dbReference type="OrthoDB" id="9795089at2"/>
<comment type="caution">
    <text evidence="4">The sequence shown here is derived from an EMBL/GenBank/DDBJ whole genome shotgun (WGS) entry which is preliminary data.</text>
</comment>
<feature type="domain" description="MmgE/PrpD C-terminal" evidence="3">
    <location>
        <begin position="268"/>
        <end position="431"/>
    </location>
</feature>
<keyword evidence="5" id="KW-1185">Reference proteome</keyword>
<feature type="domain" description="MmgE/PrpD N-terminal" evidence="2">
    <location>
        <begin position="6"/>
        <end position="240"/>
    </location>
</feature>
<evidence type="ECO:0000313" key="5">
    <source>
        <dbReference type="Proteomes" id="UP000245390"/>
    </source>
</evidence>
<dbReference type="Gene3D" id="1.10.4100.10">
    <property type="entry name" value="2-methylcitrate dehydratase PrpD"/>
    <property type="match status" value="1"/>
</dbReference>
<sequence>MLNEVARRLLAIRFDTLPKVAVATAVDAILDTVGVTLAGAPEPAALAARAALVAGGGSSGAATLFGLPDTAGVLDAALANGTASHALDFDDCSNTLGGHPSAPIIPALWALAEAEGGTGRALIAAYVAGFEVETRIGRAVNFHHYEKGWHPTATLGIFGAAAASAHLMRLDAERTAMALALAATMSSGLKANFGTMAKPFHVGHCARNGLFAALLAREGMTANPEALTHPQGFFEVLNSPGTYAPERVLEQFADPLDIVETGVAFKRHPCCASTHPAIDALLALRADQGLTADDVSHVLSWTHPRRLRHTNRPSPSSGLDAKFSVQYVLARALRHGIVSLDHFSDVAMADPATRDLMARITAEPHPEARMDTTEHFFGEVTLTLADGRVLRHRVERPVGRDRDHPLPPGALHAKFRDCAGRSLDTDRTDRLLAALVALPDLPRIADLSDLLRAPRPGLSRRAAL</sequence>
<dbReference type="InterPro" id="IPR045336">
    <property type="entry name" value="MmgE_PrpD_N"/>
</dbReference>
<dbReference type="InterPro" id="IPR042183">
    <property type="entry name" value="MmgE/PrpD_sf_1"/>
</dbReference>
<evidence type="ECO:0000313" key="4">
    <source>
        <dbReference type="EMBL" id="PWK54593.1"/>
    </source>
</evidence>
<dbReference type="InterPro" id="IPR042188">
    <property type="entry name" value="MmgE/PrpD_sf_2"/>
</dbReference>
<dbReference type="InterPro" id="IPR045337">
    <property type="entry name" value="MmgE_PrpD_C"/>
</dbReference>
<dbReference type="InterPro" id="IPR005656">
    <property type="entry name" value="MmgE_PrpD"/>
</dbReference>
<dbReference type="InterPro" id="IPR036148">
    <property type="entry name" value="MmgE/PrpD_sf"/>
</dbReference>
<dbReference type="EMBL" id="QGGV01000011">
    <property type="protein sequence ID" value="PWK54593.1"/>
    <property type="molecule type" value="Genomic_DNA"/>
</dbReference>
<dbReference type="PANTHER" id="PTHR16943">
    <property type="entry name" value="2-METHYLCITRATE DEHYDRATASE-RELATED"/>
    <property type="match status" value="1"/>
</dbReference>
<evidence type="ECO:0000259" key="2">
    <source>
        <dbReference type="Pfam" id="PF03972"/>
    </source>
</evidence>
<evidence type="ECO:0000256" key="1">
    <source>
        <dbReference type="ARBA" id="ARBA00006174"/>
    </source>
</evidence>
<dbReference type="Pfam" id="PF03972">
    <property type="entry name" value="MmgE_PrpD_N"/>
    <property type="match status" value="1"/>
</dbReference>
<reference evidence="4 5" key="1">
    <citation type="submission" date="2018-05" db="EMBL/GenBank/DDBJ databases">
        <title>Genomic Encyclopedia of Type Strains, Phase IV (KMG-IV): sequencing the most valuable type-strain genomes for metagenomic binning, comparative biology and taxonomic classification.</title>
        <authorList>
            <person name="Goeker M."/>
        </authorList>
    </citation>
    <scope>NUCLEOTIDE SEQUENCE [LARGE SCALE GENOMIC DNA]</scope>
    <source>
        <strain evidence="4 5">DSM 103371</strain>
    </source>
</reference>
<dbReference type="Gene3D" id="3.30.1330.120">
    <property type="entry name" value="2-methylcitrate dehydratase PrpD"/>
    <property type="match status" value="1"/>
</dbReference>
<dbReference type="KEGG" id="salo:EF888_14675"/>
<comment type="similarity">
    <text evidence="1">Belongs to the PrpD family.</text>
</comment>
<dbReference type="AlphaFoldDB" id="A0A316G1T7"/>
<evidence type="ECO:0000259" key="3">
    <source>
        <dbReference type="Pfam" id="PF19305"/>
    </source>
</evidence>
<organism evidence="4 5">
    <name type="scientific">Silicimonas algicola</name>
    <dbReference type="NCBI Taxonomy" id="1826607"/>
    <lineage>
        <taxon>Bacteria</taxon>
        <taxon>Pseudomonadati</taxon>
        <taxon>Pseudomonadota</taxon>
        <taxon>Alphaproteobacteria</taxon>
        <taxon>Rhodobacterales</taxon>
        <taxon>Paracoccaceae</taxon>
    </lineage>
</organism>